<dbReference type="GO" id="GO:0000156">
    <property type="term" value="F:phosphorelay response regulator activity"/>
    <property type="evidence" value="ECO:0007669"/>
    <property type="project" value="TreeGrafter"/>
</dbReference>
<keyword evidence="9" id="KW-1185">Reference proteome</keyword>
<sequence length="235" mass="26272">MKMPKASPLRQLNIIVVEDDPELKDILVSGLRFFGHAVRGAASGRELDAELAIASPDIVILDLGLPDEDGIKISTRLRSACNCGIVIITARGKLDERVKGLDSGADLYYVKPVDIRELDAALRSLARRIFRADRALWRFEPLISKLTTPRGIEVLLTAHECILMRQLLATPGENVPRREIFEALRQPDDLYADKRLETMISRLRAKLRTVDPESALPVRARHNLGYAFLAEVETV</sequence>
<evidence type="ECO:0000256" key="3">
    <source>
        <dbReference type="ARBA" id="ARBA00023163"/>
    </source>
</evidence>
<dbReference type="SUPFAM" id="SSF46894">
    <property type="entry name" value="C-terminal effector domain of the bipartite response regulators"/>
    <property type="match status" value="1"/>
</dbReference>
<dbReference type="SUPFAM" id="SSF52172">
    <property type="entry name" value="CheY-like"/>
    <property type="match status" value="1"/>
</dbReference>
<dbReference type="GO" id="GO:0000976">
    <property type="term" value="F:transcription cis-regulatory region binding"/>
    <property type="evidence" value="ECO:0007669"/>
    <property type="project" value="TreeGrafter"/>
</dbReference>
<dbReference type="InterPro" id="IPR011006">
    <property type="entry name" value="CheY-like_superfamily"/>
</dbReference>
<dbReference type="InterPro" id="IPR039420">
    <property type="entry name" value="WalR-like"/>
</dbReference>
<evidence type="ECO:0000256" key="2">
    <source>
        <dbReference type="ARBA" id="ARBA00023125"/>
    </source>
</evidence>
<organism evidence="8 9">
    <name type="scientific">Geoanaerobacter pelophilus</name>
    <dbReference type="NCBI Taxonomy" id="60036"/>
    <lineage>
        <taxon>Bacteria</taxon>
        <taxon>Pseudomonadati</taxon>
        <taxon>Thermodesulfobacteriota</taxon>
        <taxon>Desulfuromonadia</taxon>
        <taxon>Geobacterales</taxon>
        <taxon>Geobacteraceae</taxon>
        <taxon>Geoanaerobacter</taxon>
    </lineage>
</organism>
<dbReference type="SMART" id="SM00448">
    <property type="entry name" value="REC"/>
    <property type="match status" value="1"/>
</dbReference>
<keyword evidence="4" id="KW-0597">Phosphoprotein</keyword>
<feature type="domain" description="OmpR/PhoB-type" evidence="7">
    <location>
        <begin position="127"/>
        <end position="230"/>
    </location>
</feature>
<gene>
    <name evidence="8" type="ORF">KI809_17400</name>
</gene>
<dbReference type="GO" id="GO:0005829">
    <property type="term" value="C:cytosol"/>
    <property type="evidence" value="ECO:0007669"/>
    <property type="project" value="TreeGrafter"/>
</dbReference>
<dbReference type="PROSITE" id="PS51755">
    <property type="entry name" value="OMPR_PHOB"/>
    <property type="match status" value="1"/>
</dbReference>
<feature type="DNA-binding region" description="OmpR/PhoB-type" evidence="5">
    <location>
        <begin position="127"/>
        <end position="230"/>
    </location>
</feature>
<feature type="domain" description="Response regulatory" evidence="6">
    <location>
        <begin position="13"/>
        <end position="126"/>
    </location>
</feature>
<keyword evidence="1" id="KW-0805">Transcription regulation</keyword>
<dbReference type="EMBL" id="JAHCVJ010000008">
    <property type="protein sequence ID" value="MBT0666091.1"/>
    <property type="molecule type" value="Genomic_DNA"/>
</dbReference>
<dbReference type="PANTHER" id="PTHR48111:SF67">
    <property type="entry name" value="TRANSCRIPTIONAL REGULATORY PROTEIN TCTD"/>
    <property type="match status" value="1"/>
</dbReference>
<keyword evidence="2 5" id="KW-0238">DNA-binding</keyword>
<dbReference type="Gene3D" id="1.10.10.10">
    <property type="entry name" value="Winged helix-like DNA-binding domain superfamily/Winged helix DNA-binding domain"/>
    <property type="match status" value="1"/>
</dbReference>
<dbReference type="SMART" id="SM00862">
    <property type="entry name" value="Trans_reg_C"/>
    <property type="match status" value="1"/>
</dbReference>
<dbReference type="InterPro" id="IPR036388">
    <property type="entry name" value="WH-like_DNA-bd_sf"/>
</dbReference>
<evidence type="ECO:0000256" key="1">
    <source>
        <dbReference type="ARBA" id="ARBA00023015"/>
    </source>
</evidence>
<protein>
    <submittedName>
        <fullName evidence="8">Response regulator transcription factor</fullName>
    </submittedName>
</protein>
<reference evidence="8 9" key="1">
    <citation type="submission" date="2021-05" db="EMBL/GenBank/DDBJ databases">
        <title>The draft genome of Geobacter pelophilus DSM 12255.</title>
        <authorList>
            <person name="Xu Z."/>
            <person name="Masuda Y."/>
            <person name="Itoh H."/>
            <person name="Senoo K."/>
        </authorList>
    </citation>
    <scope>NUCLEOTIDE SEQUENCE [LARGE SCALE GENOMIC DNA]</scope>
    <source>
        <strain evidence="8 9">DSM 12255</strain>
    </source>
</reference>
<evidence type="ECO:0000256" key="4">
    <source>
        <dbReference type="PROSITE-ProRule" id="PRU00169"/>
    </source>
</evidence>
<dbReference type="InterPro" id="IPR001867">
    <property type="entry name" value="OmpR/PhoB-type_DNA-bd"/>
</dbReference>
<comment type="caution">
    <text evidence="8">The sequence shown here is derived from an EMBL/GenBank/DDBJ whole genome shotgun (WGS) entry which is preliminary data.</text>
</comment>
<dbReference type="Gene3D" id="3.40.50.2300">
    <property type="match status" value="1"/>
</dbReference>
<proteinExistence type="predicted"/>
<dbReference type="Pfam" id="PF00486">
    <property type="entry name" value="Trans_reg_C"/>
    <property type="match status" value="1"/>
</dbReference>
<dbReference type="InterPro" id="IPR016032">
    <property type="entry name" value="Sig_transdc_resp-reg_C-effctor"/>
</dbReference>
<evidence type="ECO:0000313" key="8">
    <source>
        <dbReference type="EMBL" id="MBT0666091.1"/>
    </source>
</evidence>
<dbReference type="GO" id="GO:0006355">
    <property type="term" value="P:regulation of DNA-templated transcription"/>
    <property type="evidence" value="ECO:0007669"/>
    <property type="project" value="InterPro"/>
</dbReference>
<keyword evidence="3" id="KW-0804">Transcription</keyword>
<evidence type="ECO:0000313" key="9">
    <source>
        <dbReference type="Proteomes" id="UP000811899"/>
    </source>
</evidence>
<dbReference type="InterPro" id="IPR001789">
    <property type="entry name" value="Sig_transdc_resp-reg_receiver"/>
</dbReference>
<dbReference type="AlphaFoldDB" id="A0AAW4L513"/>
<dbReference type="GO" id="GO:0032993">
    <property type="term" value="C:protein-DNA complex"/>
    <property type="evidence" value="ECO:0007669"/>
    <property type="project" value="TreeGrafter"/>
</dbReference>
<evidence type="ECO:0000256" key="5">
    <source>
        <dbReference type="PROSITE-ProRule" id="PRU01091"/>
    </source>
</evidence>
<evidence type="ECO:0000259" key="6">
    <source>
        <dbReference type="PROSITE" id="PS50110"/>
    </source>
</evidence>
<accession>A0AAW4L513</accession>
<evidence type="ECO:0000259" key="7">
    <source>
        <dbReference type="PROSITE" id="PS51755"/>
    </source>
</evidence>
<feature type="modified residue" description="4-aspartylphosphate" evidence="4">
    <location>
        <position position="62"/>
    </location>
</feature>
<dbReference type="Pfam" id="PF00072">
    <property type="entry name" value="Response_reg"/>
    <property type="match status" value="1"/>
</dbReference>
<name>A0AAW4L513_9BACT</name>
<dbReference type="PANTHER" id="PTHR48111">
    <property type="entry name" value="REGULATOR OF RPOS"/>
    <property type="match status" value="1"/>
</dbReference>
<dbReference type="Proteomes" id="UP000811899">
    <property type="component" value="Unassembled WGS sequence"/>
</dbReference>
<dbReference type="PROSITE" id="PS50110">
    <property type="entry name" value="RESPONSE_REGULATORY"/>
    <property type="match status" value="1"/>
</dbReference>